<evidence type="ECO:0000313" key="2">
    <source>
        <dbReference type="EMBL" id="KAF1980306.1"/>
    </source>
</evidence>
<feature type="compositionally biased region" description="Polar residues" evidence="1">
    <location>
        <begin position="7"/>
        <end position="18"/>
    </location>
</feature>
<protein>
    <submittedName>
        <fullName evidence="2">Uncharacterized protein</fullName>
    </submittedName>
</protein>
<proteinExistence type="predicted"/>
<sequence>MDAYYSSPVSSRTQTQRTIARKPLPKEARLASCVLDLSQSRHSVASSQSFKVPIRPSLRFRNFVQRAVRMMRAGKGRSSPSYSKHVRKEKATREISNVEATDPTRASRKSPFPPSSFGLLSYPTPAIGLQVRNSFLYLPEWKQTCHYPEGEMQQWKIRDAPAARIHNVCELSAIPQLSQDYEDEPCSQIVDEIEDEPVSPVIDEIDDLLQFVEHWSICLLRCHLFRRRQAAGRTLLRKRVLRRLLKSGISMRSSLVRRSGWRRQWFTTPKW</sequence>
<accession>A0A6A5VZL7</accession>
<keyword evidence="3" id="KW-1185">Reference proteome</keyword>
<organism evidence="2 3">
    <name type="scientific">Bimuria novae-zelandiae CBS 107.79</name>
    <dbReference type="NCBI Taxonomy" id="1447943"/>
    <lineage>
        <taxon>Eukaryota</taxon>
        <taxon>Fungi</taxon>
        <taxon>Dikarya</taxon>
        <taxon>Ascomycota</taxon>
        <taxon>Pezizomycotina</taxon>
        <taxon>Dothideomycetes</taxon>
        <taxon>Pleosporomycetidae</taxon>
        <taxon>Pleosporales</taxon>
        <taxon>Massarineae</taxon>
        <taxon>Didymosphaeriaceae</taxon>
        <taxon>Bimuria</taxon>
    </lineage>
</organism>
<name>A0A6A5VZL7_9PLEO</name>
<evidence type="ECO:0000313" key="3">
    <source>
        <dbReference type="Proteomes" id="UP000800036"/>
    </source>
</evidence>
<feature type="region of interest" description="Disordered" evidence="1">
    <location>
        <begin position="1"/>
        <end position="24"/>
    </location>
</feature>
<dbReference type="Proteomes" id="UP000800036">
    <property type="component" value="Unassembled WGS sequence"/>
</dbReference>
<evidence type="ECO:0000256" key="1">
    <source>
        <dbReference type="SAM" id="MobiDB-lite"/>
    </source>
</evidence>
<dbReference type="EMBL" id="ML976656">
    <property type="protein sequence ID" value="KAF1980306.1"/>
    <property type="molecule type" value="Genomic_DNA"/>
</dbReference>
<feature type="region of interest" description="Disordered" evidence="1">
    <location>
        <begin position="72"/>
        <end position="112"/>
    </location>
</feature>
<reference evidence="2" key="1">
    <citation type="journal article" date="2020" name="Stud. Mycol.">
        <title>101 Dothideomycetes genomes: a test case for predicting lifestyles and emergence of pathogens.</title>
        <authorList>
            <person name="Haridas S."/>
            <person name="Albert R."/>
            <person name="Binder M."/>
            <person name="Bloem J."/>
            <person name="Labutti K."/>
            <person name="Salamov A."/>
            <person name="Andreopoulos B."/>
            <person name="Baker S."/>
            <person name="Barry K."/>
            <person name="Bills G."/>
            <person name="Bluhm B."/>
            <person name="Cannon C."/>
            <person name="Castanera R."/>
            <person name="Culley D."/>
            <person name="Daum C."/>
            <person name="Ezra D."/>
            <person name="Gonzalez J."/>
            <person name="Henrissat B."/>
            <person name="Kuo A."/>
            <person name="Liang C."/>
            <person name="Lipzen A."/>
            <person name="Lutzoni F."/>
            <person name="Magnuson J."/>
            <person name="Mondo S."/>
            <person name="Nolan M."/>
            <person name="Ohm R."/>
            <person name="Pangilinan J."/>
            <person name="Park H.-J."/>
            <person name="Ramirez L."/>
            <person name="Alfaro M."/>
            <person name="Sun H."/>
            <person name="Tritt A."/>
            <person name="Yoshinaga Y."/>
            <person name="Zwiers L.-H."/>
            <person name="Turgeon B."/>
            <person name="Goodwin S."/>
            <person name="Spatafora J."/>
            <person name="Crous P."/>
            <person name="Grigoriev I."/>
        </authorList>
    </citation>
    <scope>NUCLEOTIDE SEQUENCE</scope>
    <source>
        <strain evidence="2">CBS 107.79</strain>
    </source>
</reference>
<gene>
    <name evidence="2" type="ORF">BU23DRAFT_562684</name>
</gene>
<dbReference type="AlphaFoldDB" id="A0A6A5VZL7"/>